<dbReference type="AlphaFoldDB" id="A0A843YIF8"/>
<evidence type="ECO:0000313" key="2">
    <source>
        <dbReference type="EMBL" id="MQQ09224.1"/>
    </source>
</evidence>
<feature type="domain" description="Glycosyl transferase family 1" evidence="1">
    <location>
        <begin position="193"/>
        <end position="307"/>
    </location>
</feature>
<evidence type="ECO:0000313" key="3">
    <source>
        <dbReference type="Proteomes" id="UP000444174"/>
    </source>
</evidence>
<dbReference type="PANTHER" id="PTHR45947">
    <property type="entry name" value="SULFOQUINOVOSYL TRANSFERASE SQD2"/>
    <property type="match status" value="1"/>
</dbReference>
<comment type="caution">
    <text evidence="2">The sequence shown here is derived from an EMBL/GenBank/DDBJ whole genome shotgun (WGS) entry which is preliminary data.</text>
</comment>
<evidence type="ECO:0000259" key="1">
    <source>
        <dbReference type="Pfam" id="PF00534"/>
    </source>
</evidence>
<accession>A0A843YIF8</accession>
<dbReference type="InterPro" id="IPR050194">
    <property type="entry name" value="Glycosyltransferase_grp1"/>
</dbReference>
<gene>
    <name evidence="2" type="ORF">GFB49_12225</name>
</gene>
<proteinExistence type="predicted"/>
<dbReference type="Proteomes" id="UP000444174">
    <property type="component" value="Unassembled WGS sequence"/>
</dbReference>
<keyword evidence="2" id="KW-0808">Transferase</keyword>
<dbReference type="GO" id="GO:0016757">
    <property type="term" value="F:glycosyltransferase activity"/>
    <property type="evidence" value="ECO:0007669"/>
    <property type="project" value="InterPro"/>
</dbReference>
<keyword evidence="3" id="KW-1185">Reference proteome</keyword>
<name>A0A843YIF8_9RHOB</name>
<sequence>MKSPNHPVPSGDREMARNLMRMMECAGCTVTLVSDLRCRDKAGDAEVQAQLLREAEGEVAKLTKELAPFDLWVTYHNYYKAPDLIGPRLTQARGVPYVQIESTRALKRLGGPWDQFARAAHAAADHADLILSLTERDQKTLIRDRFAAQALNVLPPFLSATELPHPSTLQGPMLSAGMMRPGDKLASYQLIADTLRHLDGDWQLDIAGDGPAQPDVRAMMAQFGGRVRFLGQLSRGELAQKYQTARLFLWPGVNEAFGMVYLEAQAFGLPIIAQNRPGVSEVLSPLNHARTADVTLGPKGLVDQIKTLSPSISHKIQTDARRFIEDRHLLPAAAEGFLTAITPLLEQQL</sequence>
<dbReference type="PANTHER" id="PTHR45947:SF3">
    <property type="entry name" value="SULFOQUINOVOSYL TRANSFERASE SQD2"/>
    <property type="match status" value="1"/>
</dbReference>
<dbReference type="SUPFAM" id="SSF53756">
    <property type="entry name" value="UDP-Glycosyltransferase/glycogen phosphorylase"/>
    <property type="match status" value="1"/>
</dbReference>
<dbReference type="InterPro" id="IPR001296">
    <property type="entry name" value="Glyco_trans_1"/>
</dbReference>
<dbReference type="Gene3D" id="3.40.50.2000">
    <property type="entry name" value="Glycogen Phosphorylase B"/>
    <property type="match status" value="2"/>
</dbReference>
<dbReference type="Pfam" id="PF00534">
    <property type="entry name" value="Glycos_transf_1"/>
    <property type="match status" value="1"/>
</dbReference>
<organism evidence="2 3">
    <name type="scientific">Tritonibacter litoralis</name>
    <dbReference type="NCBI Taxonomy" id="2662264"/>
    <lineage>
        <taxon>Bacteria</taxon>
        <taxon>Pseudomonadati</taxon>
        <taxon>Pseudomonadota</taxon>
        <taxon>Alphaproteobacteria</taxon>
        <taxon>Rhodobacterales</taxon>
        <taxon>Paracoccaceae</taxon>
        <taxon>Tritonibacter</taxon>
    </lineage>
</organism>
<dbReference type="EMBL" id="WIBF01000007">
    <property type="protein sequence ID" value="MQQ09224.1"/>
    <property type="molecule type" value="Genomic_DNA"/>
</dbReference>
<protein>
    <submittedName>
        <fullName evidence="2">Glycosyltransferase</fullName>
    </submittedName>
</protein>
<dbReference type="CDD" id="cd03801">
    <property type="entry name" value="GT4_PimA-like"/>
    <property type="match status" value="1"/>
</dbReference>
<reference evidence="2 3" key="1">
    <citation type="submission" date="2019-10" db="EMBL/GenBank/DDBJ databases">
        <title>Epibacterium sp. nov., isolated from seawater.</title>
        <authorList>
            <person name="Zhang X."/>
            <person name="Li N."/>
        </authorList>
    </citation>
    <scope>NUCLEOTIDE SEQUENCE [LARGE SCALE GENOMIC DNA]</scope>
    <source>
        <strain evidence="2 3">SM1979</strain>
    </source>
</reference>